<dbReference type="PANTHER" id="PTHR47389">
    <property type="entry name" value="OS09G0436400 PROTEIN"/>
    <property type="match status" value="1"/>
</dbReference>
<dbReference type="Pfam" id="PF13365">
    <property type="entry name" value="Trypsin_2"/>
    <property type="match status" value="1"/>
</dbReference>
<dbReference type="InterPro" id="IPR036034">
    <property type="entry name" value="PDZ_sf"/>
</dbReference>
<feature type="compositionally biased region" description="Basic and acidic residues" evidence="1">
    <location>
        <begin position="1"/>
        <end position="28"/>
    </location>
</feature>
<reference evidence="3" key="3">
    <citation type="submission" date="2018-08" db="UniProtKB">
        <authorList>
            <consortium name="EnsemblPlants"/>
        </authorList>
    </citation>
    <scope>IDENTIFICATION</scope>
    <source>
        <strain evidence="3">cv. Bd21</strain>
    </source>
</reference>
<gene>
    <name evidence="3" type="primary">LOC100824749</name>
    <name evidence="2" type="ORF">BRADI_4g00720v3</name>
</gene>
<accession>A0A0Q3P9J2</accession>
<dbReference type="EMBL" id="CM000883">
    <property type="protein sequence ID" value="KQJ85625.1"/>
    <property type="molecule type" value="Genomic_DNA"/>
</dbReference>
<dbReference type="SUPFAM" id="SSF50494">
    <property type="entry name" value="Trypsin-like serine proteases"/>
    <property type="match status" value="1"/>
</dbReference>
<proteinExistence type="predicted"/>
<dbReference type="PANTHER" id="PTHR47389:SF5">
    <property type="entry name" value="OS09G0436700 PROTEIN"/>
    <property type="match status" value="1"/>
</dbReference>
<reference evidence="2 3" key="1">
    <citation type="journal article" date="2010" name="Nature">
        <title>Genome sequencing and analysis of the model grass Brachypodium distachyon.</title>
        <authorList>
            <consortium name="International Brachypodium Initiative"/>
        </authorList>
    </citation>
    <scope>NUCLEOTIDE SEQUENCE [LARGE SCALE GENOMIC DNA]</scope>
    <source>
        <strain evidence="2">Bd21</strain>
        <strain evidence="3">cv. Bd21</strain>
    </source>
</reference>
<organism evidence="2">
    <name type="scientific">Brachypodium distachyon</name>
    <name type="common">Purple false brome</name>
    <name type="synonym">Trachynia distachya</name>
    <dbReference type="NCBI Taxonomy" id="15368"/>
    <lineage>
        <taxon>Eukaryota</taxon>
        <taxon>Viridiplantae</taxon>
        <taxon>Streptophyta</taxon>
        <taxon>Embryophyta</taxon>
        <taxon>Tracheophyta</taxon>
        <taxon>Spermatophyta</taxon>
        <taxon>Magnoliopsida</taxon>
        <taxon>Liliopsida</taxon>
        <taxon>Poales</taxon>
        <taxon>Poaceae</taxon>
        <taxon>BOP clade</taxon>
        <taxon>Pooideae</taxon>
        <taxon>Stipodae</taxon>
        <taxon>Brachypodieae</taxon>
        <taxon>Brachypodium</taxon>
    </lineage>
</organism>
<dbReference type="RefSeq" id="XP_014757652.1">
    <property type="nucleotide sequence ID" value="XM_014902166.2"/>
</dbReference>
<dbReference type="Gramene" id="KQJ85625">
    <property type="protein sequence ID" value="KQJ85625"/>
    <property type="gene ID" value="BRADI_4g00720v3"/>
</dbReference>
<dbReference type="SUPFAM" id="SSF50156">
    <property type="entry name" value="PDZ domain-like"/>
    <property type="match status" value="1"/>
</dbReference>
<dbReference type="EnsemblPlants" id="KQJ85625">
    <property type="protein sequence ID" value="KQJ85625"/>
    <property type="gene ID" value="BRADI_4g00720v3"/>
</dbReference>
<name>A0A0Q3P9J2_BRADI</name>
<keyword evidence="4" id="KW-1185">Reference proteome</keyword>
<evidence type="ECO:0000256" key="1">
    <source>
        <dbReference type="SAM" id="MobiDB-lite"/>
    </source>
</evidence>
<dbReference type="Gene3D" id="2.40.10.120">
    <property type="match status" value="1"/>
</dbReference>
<dbReference type="Gene3D" id="2.30.42.10">
    <property type="match status" value="1"/>
</dbReference>
<dbReference type="Proteomes" id="UP000008810">
    <property type="component" value="Chromosome 4"/>
</dbReference>
<dbReference type="AlphaFoldDB" id="A0A0Q3P9J2"/>
<dbReference type="ExpressionAtlas" id="A0A0Q3P9J2">
    <property type="expression patterns" value="baseline"/>
</dbReference>
<dbReference type="OrthoDB" id="646838at2759"/>
<feature type="region of interest" description="Disordered" evidence="1">
    <location>
        <begin position="1"/>
        <end position="56"/>
    </location>
</feature>
<evidence type="ECO:0000313" key="4">
    <source>
        <dbReference type="Proteomes" id="UP000008810"/>
    </source>
</evidence>
<dbReference type="STRING" id="15368.A0A0Q3P9J2"/>
<reference evidence="2" key="2">
    <citation type="submission" date="2017-06" db="EMBL/GenBank/DDBJ databases">
        <title>WGS assembly of Brachypodium distachyon.</title>
        <authorList>
            <consortium name="The International Brachypodium Initiative"/>
            <person name="Lucas S."/>
            <person name="Harmon-Smith M."/>
            <person name="Lail K."/>
            <person name="Tice H."/>
            <person name="Grimwood J."/>
            <person name="Bruce D."/>
            <person name="Barry K."/>
            <person name="Shu S."/>
            <person name="Lindquist E."/>
            <person name="Wang M."/>
            <person name="Pitluck S."/>
            <person name="Vogel J.P."/>
            <person name="Garvin D.F."/>
            <person name="Mockler T.C."/>
            <person name="Schmutz J."/>
            <person name="Rokhsar D."/>
            <person name="Bevan M.W."/>
        </authorList>
    </citation>
    <scope>NUCLEOTIDE SEQUENCE</scope>
    <source>
        <strain evidence="2">Bd21</strain>
    </source>
</reference>
<dbReference type="KEGG" id="bdi:100824749"/>
<protein>
    <submittedName>
        <fullName evidence="2 3">Uncharacterized protein</fullName>
    </submittedName>
</protein>
<sequence>MEDRSNPRKRRTMESIRREHEDEHKERNLAMANSDEDEEVVGSSPPSSPLHKMPLRDPASFATFDQYVEWVRMLKEEMSERSRVRPQLPTVYFTPQTKFNTPQLFPLRESGTKAVRSASKFVVGLSSSLEGEPLKRCSGFWIDWDEESGIGTLLTTAHLIRTKEPDNSVWLGGQEYAPHANVIVHLLDGKTADGQLLYHQPHYDLAFFEVAVHQRVPVPCFNEEVKFAQDVLQLGRDKSLDLRITHGRAAYSNPSQDERYHYMYLHSEDDEQIGNEYDNGGPVIDLDGKVVGLFNTSSRGSFIPSYILLKCCNSWKKYGAIFRPHLGLTFEAIKLLEPGQVDKIWRMYDIEDGLIVQEVSEGSRAQKLGIRQGDIIECFNGKCISTTVELENMLLGICTRPFGDPNAKVHISVGVFHVRKQLRRNVVLTAYVSEHGEIVG</sequence>
<evidence type="ECO:0000313" key="2">
    <source>
        <dbReference type="EMBL" id="KQJ85625.1"/>
    </source>
</evidence>
<dbReference type="GeneID" id="100824749"/>
<dbReference type="RefSeq" id="XP_010236964.1">
    <property type="nucleotide sequence ID" value="XM_010238662.2"/>
</dbReference>
<evidence type="ECO:0000313" key="3">
    <source>
        <dbReference type="EnsemblPlants" id="KQJ85625"/>
    </source>
</evidence>
<dbReference type="InterPro" id="IPR009003">
    <property type="entry name" value="Peptidase_S1_PA"/>
</dbReference>